<gene>
    <name evidence="2" type="ORF">UA08_06161</name>
</gene>
<dbReference type="SUPFAM" id="SSF56815">
    <property type="entry name" value="Sec1/munc18-like (SM) proteins"/>
    <property type="match status" value="1"/>
</dbReference>
<comment type="caution">
    <text evidence="2">The sequence shown here is derived from an EMBL/GenBank/DDBJ whole genome shotgun (WGS) entry which is preliminary data.</text>
</comment>
<protein>
    <recommendedName>
        <fullName evidence="4">Vacuolar protein sorting-associated protein 33A</fullName>
    </recommendedName>
</protein>
<dbReference type="Gene3D" id="3.40.50.2060">
    <property type="match status" value="1"/>
</dbReference>
<dbReference type="EMBL" id="LFMY01000009">
    <property type="protein sequence ID" value="OKL58525.1"/>
    <property type="molecule type" value="Genomic_DNA"/>
</dbReference>
<dbReference type="RefSeq" id="XP_020118646.1">
    <property type="nucleotide sequence ID" value="XM_020268453.1"/>
</dbReference>
<evidence type="ECO:0000313" key="3">
    <source>
        <dbReference type="Proteomes" id="UP000214365"/>
    </source>
</evidence>
<dbReference type="Pfam" id="PF00995">
    <property type="entry name" value="Sec1"/>
    <property type="match status" value="1"/>
</dbReference>
<dbReference type="AlphaFoldDB" id="A0A225AVR7"/>
<dbReference type="PANTHER" id="PTHR11679">
    <property type="entry name" value="VESICLE PROTEIN SORTING-ASSOCIATED"/>
    <property type="match status" value="1"/>
</dbReference>
<dbReference type="InterPro" id="IPR027482">
    <property type="entry name" value="Sec1-like_dom2"/>
</dbReference>
<dbReference type="GO" id="GO:0016192">
    <property type="term" value="P:vesicle-mediated transport"/>
    <property type="evidence" value="ECO:0007669"/>
    <property type="project" value="InterPro"/>
</dbReference>
<dbReference type="InterPro" id="IPR043154">
    <property type="entry name" value="Sec-1-like_dom1"/>
</dbReference>
<proteinExistence type="inferred from homology"/>
<comment type="similarity">
    <text evidence="1">Belongs to the STXBP/unc-18/SEC1 family.</text>
</comment>
<dbReference type="STRING" id="1441469.A0A225AVR7"/>
<evidence type="ECO:0008006" key="4">
    <source>
        <dbReference type="Google" id="ProtNLM"/>
    </source>
</evidence>
<accession>A0A225AVR7</accession>
<sequence>MAPLPGNEADYLREKTRRDLLGLLEGVRGKKNLVISKDLAGPVGLFVKFSVLQDYGVDRVFLLENANVDSSQRNVVFLVHAEKVNQVATVSEQIKKLRQTSSLEHDISIFWVPRRTFVSDALLEEAGIIGDVNIAELPVYFLPLEHDVLSLELDDSFGDLYLYKNPASVYHSAKGLMNIQRRHGYFPRITGKGDNARKLADLLVRMRKEVEAEQSSTAGPDYGNMLPSSSIEQLIIIDREVDFGTPLLTQLTYEGLIDEFVGIQNNQADVDTSIVGPAGQPAAAPAPSTKPGLKRKIQLDSSDQLFSQLRDTNFAIVGDILNRVARRLESDYETRHSAQTTAELREFVNRLPAYQQEHQSLKVHTNLAEDIMRQTRSDIFRKVLEVQQSHAAGIDSSYQHGNVSELIARNVPLKTVLRLLCLESCMSGGLRAKDLDHFKQEILQAYGYQHLLTFRALEKMELLQPRGSATAMLLPGAVGGVVAGTKTNYNYLRKNLRLVVEEVSEKEPNDISYVYSGFAPLSVRLVQCILQKPYMVSLIKGGPPAAAAPTAQINTSNTSSPGWIGFEEIAKSARGSTFSIVQKGDERAVRARQTLMSGGHLNGSHKTVYVMFLGGITFTEIAALRYIASQEAATRKIVICTTSILSGDRMVGAAIEGGSLQAAAM</sequence>
<dbReference type="GeneID" id="31005917"/>
<reference evidence="2 3" key="1">
    <citation type="submission" date="2015-06" db="EMBL/GenBank/DDBJ databases">
        <title>Talaromyces atroroseus IBT 11181 draft genome.</title>
        <authorList>
            <person name="Rasmussen K.B."/>
            <person name="Rasmussen S."/>
            <person name="Petersen B."/>
            <person name="Sicheritz-Ponten T."/>
            <person name="Mortensen U.H."/>
            <person name="Thrane U."/>
        </authorList>
    </citation>
    <scope>NUCLEOTIDE SEQUENCE [LARGE SCALE GENOMIC DNA]</scope>
    <source>
        <strain evidence="2 3">IBT 11181</strain>
    </source>
</reference>
<dbReference type="InterPro" id="IPR036045">
    <property type="entry name" value="Sec1-like_sf"/>
</dbReference>
<evidence type="ECO:0000313" key="2">
    <source>
        <dbReference type="EMBL" id="OKL58525.1"/>
    </source>
</evidence>
<dbReference type="Gene3D" id="3.40.50.1910">
    <property type="match status" value="1"/>
</dbReference>
<name>A0A225AVR7_TALAT</name>
<organism evidence="2 3">
    <name type="scientific">Talaromyces atroroseus</name>
    <dbReference type="NCBI Taxonomy" id="1441469"/>
    <lineage>
        <taxon>Eukaryota</taxon>
        <taxon>Fungi</taxon>
        <taxon>Dikarya</taxon>
        <taxon>Ascomycota</taxon>
        <taxon>Pezizomycotina</taxon>
        <taxon>Eurotiomycetes</taxon>
        <taxon>Eurotiomycetidae</taxon>
        <taxon>Eurotiales</taxon>
        <taxon>Trichocomaceae</taxon>
        <taxon>Talaromyces</taxon>
        <taxon>Talaromyces sect. Trachyspermi</taxon>
    </lineage>
</organism>
<dbReference type="OrthoDB" id="10262287at2759"/>
<dbReference type="Proteomes" id="UP000214365">
    <property type="component" value="Unassembled WGS sequence"/>
</dbReference>
<dbReference type="Gene3D" id="3.90.830.10">
    <property type="entry name" value="Syntaxin Binding Protein 1, Chain A, domain 2"/>
    <property type="match status" value="1"/>
</dbReference>
<dbReference type="InterPro" id="IPR043127">
    <property type="entry name" value="Sec-1-like_dom3a"/>
</dbReference>
<keyword evidence="3" id="KW-1185">Reference proteome</keyword>
<dbReference type="InterPro" id="IPR001619">
    <property type="entry name" value="Sec1-like"/>
</dbReference>
<dbReference type="InterPro" id="IPR043155">
    <property type="entry name" value="VPS33_dom3b"/>
</dbReference>
<dbReference type="Gene3D" id="1.25.40.850">
    <property type="match status" value="1"/>
</dbReference>
<evidence type="ECO:0000256" key="1">
    <source>
        <dbReference type="ARBA" id="ARBA00009884"/>
    </source>
</evidence>